<evidence type="ECO:0000313" key="1">
    <source>
        <dbReference type="EMBL" id="SFU24880.1"/>
    </source>
</evidence>
<organism evidence="1 2">
    <name type="scientific">Paraburkholderia aspalathi</name>
    <dbReference type="NCBI Taxonomy" id="1324617"/>
    <lineage>
        <taxon>Bacteria</taxon>
        <taxon>Pseudomonadati</taxon>
        <taxon>Pseudomonadota</taxon>
        <taxon>Betaproteobacteria</taxon>
        <taxon>Burkholderiales</taxon>
        <taxon>Burkholderiaceae</taxon>
        <taxon>Paraburkholderia</taxon>
    </lineage>
</organism>
<gene>
    <name evidence="1" type="ORF">SAMN05192563_103076</name>
</gene>
<evidence type="ECO:0000313" key="2">
    <source>
        <dbReference type="Proteomes" id="UP000198844"/>
    </source>
</evidence>
<reference evidence="1 2" key="1">
    <citation type="submission" date="2016-10" db="EMBL/GenBank/DDBJ databases">
        <authorList>
            <person name="de Groot N.N."/>
        </authorList>
    </citation>
    <scope>NUCLEOTIDE SEQUENCE [LARGE SCALE GENOMIC DNA]</scope>
    <source>
        <strain evidence="1 2">LMG 27731</strain>
    </source>
</reference>
<accession>A0A1I7ELS0</accession>
<dbReference type="EMBL" id="FPBH01000030">
    <property type="protein sequence ID" value="SFU24880.1"/>
    <property type="molecule type" value="Genomic_DNA"/>
</dbReference>
<proteinExistence type="predicted"/>
<protein>
    <submittedName>
        <fullName evidence="1">Uncharacterized protein</fullName>
    </submittedName>
</protein>
<name>A0A1I7ELS0_9BURK</name>
<dbReference type="OrthoDB" id="9009966at2"/>
<sequence>MNTSTHMVALPDDMDSELTSYPVRHLSTQISAEPGYVVKVFVRLAAENQDGGEIPRVVRGYN</sequence>
<dbReference type="Proteomes" id="UP000198844">
    <property type="component" value="Unassembled WGS sequence"/>
</dbReference>
<dbReference type="AlphaFoldDB" id="A0A1I7ELS0"/>
<dbReference type="RefSeq" id="WP_143131809.1">
    <property type="nucleotide sequence ID" value="NZ_FPBH01000030.1"/>
</dbReference>